<feature type="transmembrane region" description="Helical" evidence="6">
    <location>
        <begin position="116"/>
        <end position="136"/>
    </location>
</feature>
<comment type="subcellular location">
    <subcellularLocation>
        <location evidence="1 6">Cell membrane</location>
        <topology evidence="1 6">Multi-pass membrane protein</topology>
    </subcellularLocation>
</comment>
<dbReference type="PANTHER" id="PTHR12677:SF59">
    <property type="entry name" value="GOLGI APPARATUS MEMBRANE PROTEIN TVP38-RELATED"/>
    <property type="match status" value="1"/>
</dbReference>
<evidence type="ECO:0000313" key="9">
    <source>
        <dbReference type="Proteomes" id="UP000231252"/>
    </source>
</evidence>
<keyword evidence="3 6" id="KW-0812">Transmembrane</keyword>
<sequence length="185" mass="20132">MKEKTLKSITSVIGLVLSLAVLYLIAKNIHDAQIIILKAGIAGPAVAIFLYALFAPTPISTDPLTLICGAMYGPFYGSAIAWMGNNVAALVEYFLGTRISKNTEFEKEKKKLPFGLSRLPINSIPVLTLGRMIPFYGSKVISIMAGMYGVPVKRYVWTSALINLTGAIMLSYGGFRALDYLKSLF</sequence>
<feature type="transmembrane region" description="Helical" evidence="6">
    <location>
        <begin position="156"/>
        <end position="175"/>
    </location>
</feature>
<dbReference type="EMBL" id="PEYU01000096">
    <property type="protein sequence ID" value="PIS22020.1"/>
    <property type="molecule type" value="Genomic_DNA"/>
</dbReference>
<dbReference type="Proteomes" id="UP000231252">
    <property type="component" value="Unassembled WGS sequence"/>
</dbReference>
<gene>
    <name evidence="8" type="ORF">COT50_04160</name>
</gene>
<evidence type="ECO:0000256" key="3">
    <source>
        <dbReference type="ARBA" id="ARBA00022692"/>
    </source>
</evidence>
<dbReference type="InterPro" id="IPR032816">
    <property type="entry name" value="VTT_dom"/>
</dbReference>
<evidence type="ECO:0000256" key="5">
    <source>
        <dbReference type="ARBA" id="ARBA00023136"/>
    </source>
</evidence>
<comment type="similarity">
    <text evidence="6">Belongs to the TVP38/TMEM64 family.</text>
</comment>
<keyword evidence="5 6" id="KW-0472">Membrane</keyword>
<dbReference type="PANTHER" id="PTHR12677">
    <property type="entry name" value="GOLGI APPARATUS MEMBRANE PROTEIN TVP38-RELATED"/>
    <property type="match status" value="1"/>
</dbReference>
<feature type="transmembrane region" description="Helical" evidence="6">
    <location>
        <begin position="75"/>
        <end position="95"/>
    </location>
</feature>
<name>A0A2H0XAR0_UNCKA</name>
<feature type="transmembrane region" description="Helical" evidence="6">
    <location>
        <begin position="6"/>
        <end position="26"/>
    </location>
</feature>
<accession>A0A2H0XAR0</accession>
<reference evidence="9" key="1">
    <citation type="submission" date="2017-09" db="EMBL/GenBank/DDBJ databases">
        <title>Depth-based differentiation of microbial function through sediment-hosted aquifers and enrichment of novel symbionts in the deep terrestrial subsurface.</title>
        <authorList>
            <person name="Probst A.J."/>
            <person name="Ladd B."/>
            <person name="Jarett J.K."/>
            <person name="Geller-Mcgrath D.E."/>
            <person name="Sieber C.M.K."/>
            <person name="Emerson J.B."/>
            <person name="Anantharaman K."/>
            <person name="Thomas B.C."/>
            <person name="Malmstrom R."/>
            <person name="Stieglmeier M."/>
            <person name="Klingl A."/>
            <person name="Woyke T."/>
            <person name="Ryan C.M."/>
            <person name="Banfield J.F."/>
        </authorList>
    </citation>
    <scope>NUCLEOTIDE SEQUENCE [LARGE SCALE GENOMIC DNA]</scope>
</reference>
<comment type="caution">
    <text evidence="8">The sequence shown here is derived from an EMBL/GenBank/DDBJ whole genome shotgun (WGS) entry which is preliminary data.</text>
</comment>
<feature type="transmembrane region" description="Helical" evidence="6">
    <location>
        <begin position="35"/>
        <end position="55"/>
    </location>
</feature>
<keyword evidence="2 6" id="KW-1003">Cell membrane</keyword>
<evidence type="ECO:0000256" key="1">
    <source>
        <dbReference type="ARBA" id="ARBA00004651"/>
    </source>
</evidence>
<proteinExistence type="inferred from homology"/>
<evidence type="ECO:0000256" key="6">
    <source>
        <dbReference type="RuleBase" id="RU366058"/>
    </source>
</evidence>
<evidence type="ECO:0000313" key="8">
    <source>
        <dbReference type="EMBL" id="PIS22020.1"/>
    </source>
</evidence>
<dbReference type="AlphaFoldDB" id="A0A2H0XAR0"/>
<organism evidence="8 9">
    <name type="scientific">candidate division WWE3 bacterium CG08_land_8_20_14_0_20_41_10</name>
    <dbReference type="NCBI Taxonomy" id="1975085"/>
    <lineage>
        <taxon>Bacteria</taxon>
        <taxon>Katanobacteria</taxon>
    </lineage>
</organism>
<protein>
    <recommendedName>
        <fullName evidence="6">TVP38/TMEM64 family membrane protein</fullName>
    </recommendedName>
</protein>
<evidence type="ECO:0000256" key="4">
    <source>
        <dbReference type="ARBA" id="ARBA00022989"/>
    </source>
</evidence>
<keyword evidence="4 6" id="KW-1133">Transmembrane helix</keyword>
<dbReference type="Pfam" id="PF09335">
    <property type="entry name" value="VTT_dom"/>
    <property type="match status" value="1"/>
</dbReference>
<evidence type="ECO:0000256" key="2">
    <source>
        <dbReference type="ARBA" id="ARBA00022475"/>
    </source>
</evidence>
<feature type="domain" description="VTT" evidence="7">
    <location>
        <begin position="61"/>
        <end position="174"/>
    </location>
</feature>
<dbReference type="InterPro" id="IPR015414">
    <property type="entry name" value="TMEM64"/>
</dbReference>
<dbReference type="GO" id="GO:0005886">
    <property type="term" value="C:plasma membrane"/>
    <property type="evidence" value="ECO:0007669"/>
    <property type="project" value="UniProtKB-SubCell"/>
</dbReference>
<evidence type="ECO:0000259" key="7">
    <source>
        <dbReference type="Pfam" id="PF09335"/>
    </source>
</evidence>